<dbReference type="Proteomes" id="UP001259347">
    <property type="component" value="Unassembled WGS sequence"/>
</dbReference>
<gene>
    <name evidence="1" type="ORF">J2Y69_000430</name>
</gene>
<protein>
    <submittedName>
        <fullName evidence="1">AraC-like DNA-binding protein</fullName>
    </submittedName>
</protein>
<dbReference type="EMBL" id="JAVDUM010000002">
    <property type="protein sequence ID" value="MDR6865845.1"/>
    <property type="molecule type" value="Genomic_DNA"/>
</dbReference>
<evidence type="ECO:0000313" key="2">
    <source>
        <dbReference type="Proteomes" id="UP001259347"/>
    </source>
</evidence>
<accession>A0ABU1S8G2</accession>
<dbReference type="RefSeq" id="WP_310017055.1">
    <property type="nucleotide sequence ID" value="NZ_JAVDUM010000002.1"/>
</dbReference>
<keyword evidence="2" id="KW-1185">Reference proteome</keyword>
<organism evidence="1 2">
    <name type="scientific">Microbacterium resistens</name>
    <dbReference type="NCBI Taxonomy" id="156977"/>
    <lineage>
        <taxon>Bacteria</taxon>
        <taxon>Bacillati</taxon>
        <taxon>Actinomycetota</taxon>
        <taxon>Actinomycetes</taxon>
        <taxon>Micrococcales</taxon>
        <taxon>Microbacteriaceae</taxon>
        <taxon>Microbacterium</taxon>
    </lineage>
</organism>
<evidence type="ECO:0000313" key="1">
    <source>
        <dbReference type="EMBL" id="MDR6865845.1"/>
    </source>
</evidence>
<reference evidence="1 2" key="1">
    <citation type="submission" date="2023-07" db="EMBL/GenBank/DDBJ databases">
        <title>Sorghum-associated microbial communities from plants grown in Nebraska, USA.</title>
        <authorList>
            <person name="Schachtman D."/>
        </authorList>
    </citation>
    <scope>NUCLEOTIDE SEQUENCE [LARGE SCALE GENOMIC DNA]</scope>
    <source>
        <strain evidence="1 2">2980</strain>
    </source>
</reference>
<proteinExistence type="predicted"/>
<dbReference type="Gene3D" id="1.10.10.60">
    <property type="entry name" value="Homeodomain-like"/>
    <property type="match status" value="1"/>
</dbReference>
<sequence length="285" mass="31034">MMKAGNAPAAGGLERLGWSGRAEGARSVADLVAGEDWLVASVRTGPFDAQAVDLGASVCRAIIGVAGQAQFEVGDVSFGLRPREVLVINGDQPLRARADEHWTRWEWQLTSPPSGLVRARVIRPLPFAVDAPVHRLMGSMTSSLIASPPDPASRAQVFVYRALSQIVVAAVADSLRLGSTKQRLYERAQFVIESRYVDPTFSVEALCRALSTSRSYLYEVFAGFETSPRLEIERRRIVSVLARFDLETLDAPSLSAEVIGISGFSSAKQLRRALFRYRAEGARSA</sequence>
<name>A0ABU1S8G2_9MICO</name>
<comment type="caution">
    <text evidence="1">The sequence shown here is derived from an EMBL/GenBank/DDBJ whole genome shotgun (WGS) entry which is preliminary data.</text>
</comment>